<comment type="caution">
    <text evidence="1">The sequence shown here is derived from an EMBL/GenBank/DDBJ whole genome shotgun (WGS) entry which is preliminary data.</text>
</comment>
<name>L7FCU9_STRT8</name>
<proteinExistence type="predicted"/>
<dbReference type="AlphaFoldDB" id="L7FCU9"/>
<reference evidence="1 2" key="1">
    <citation type="journal article" date="2011" name="Plasmid">
        <title>Streptomyces turgidiscabies Car8 contains a modular pathogenicity island that shares virulence genes with other actinobacterial plant pathogens.</title>
        <authorList>
            <person name="Huguet-Tapia J.C."/>
            <person name="Badger J.H."/>
            <person name="Loria R."/>
            <person name="Pettis G.S."/>
        </authorList>
    </citation>
    <scope>NUCLEOTIDE SEQUENCE [LARGE SCALE GENOMIC DNA]</scope>
    <source>
        <strain evidence="1 2">Car8</strain>
    </source>
</reference>
<dbReference type="Proteomes" id="UP000010931">
    <property type="component" value="Unassembled WGS sequence"/>
</dbReference>
<accession>L7FCU9</accession>
<evidence type="ECO:0000313" key="2">
    <source>
        <dbReference type="Proteomes" id="UP000010931"/>
    </source>
</evidence>
<protein>
    <submittedName>
        <fullName evidence="1">Uncharacterized protein</fullName>
    </submittedName>
</protein>
<feature type="non-terminal residue" evidence="1">
    <location>
        <position position="21"/>
    </location>
</feature>
<organism evidence="1 2">
    <name type="scientific">Streptomyces turgidiscabies (strain Car8)</name>
    <dbReference type="NCBI Taxonomy" id="698760"/>
    <lineage>
        <taxon>Bacteria</taxon>
        <taxon>Bacillati</taxon>
        <taxon>Actinomycetota</taxon>
        <taxon>Actinomycetes</taxon>
        <taxon>Kitasatosporales</taxon>
        <taxon>Streptomycetaceae</taxon>
        <taxon>Streptomyces</taxon>
    </lineage>
</organism>
<dbReference type="EMBL" id="AEJB01000150">
    <property type="protein sequence ID" value="ELP69383.1"/>
    <property type="molecule type" value="Genomic_DNA"/>
</dbReference>
<sequence>MIGHDSSMPLKMPYEERVWAE</sequence>
<keyword evidence="2" id="KW-1185">Reference proteome</keyword>
<gene>
    <name evidence="1" type="ORF">STRTUCAR8_05276</name>
</gene>
<evidence type="ECO:0000313" key="1">
    <source>
        <dbReference type="EMBL" id="ELP69383.1"/>
    </source>
</evidence>